<gene>
    <name evidence="1" type="ORF">EJB05_00547</name>
</gene>
<dbReference type="AlphaFoldDB" id="A0A5J9WMY6"/>
<keyword evidence="2" id="KW-1185">Reference proteome</keyword>
<organism evidence="1 2">
    <name type="scientific">Eragrostis curvula</name>
    <name type="common">weeping love grass</name>
    <dbReference type="NCBI Taxonomy" id="38414"/>
    <lineage>
        <taxon>Eukaryota</taxon>
        <taxon>Viridiplantae</taxon>
        <taxon>Streptophyta</taxon>
        <taxon>Embryophyta</taxon>
        <taxon>Tracheophyta</taxon>
        <taxon>Spermatophyta</taxon>
        <taxon>Magnoliopsida</taxon>
        <taxon>Liliopsida</taxon>
        <taxon>Poales</taxon>
        <taxon>Poaceae</taxon>
        <taxon>PACMAD clade</taxon>
        <taxon>Chloridoideae</taxon>
        <taxon>Eragrostideae</taxon>
        <taxon>Eragrostidinae</taxon>
        <taxon>Eragrostis</taxon>
    </lineage>
</organism>
<evidence type="ECO:0000313" key="2">
    <source>
        <dbReference type="Proteomes" id="UP000324897"/>
    </source>
</evidence>
<name>A0A5J9WMY6_9POAL</name>
<reference evidence="1 2" key="1">
    <citation type="journal article" date="2019" name="Sci. Rep.">
        <title>A high-quality genome of Eragrostis curvula grass provides insights into Poaceae evolution and supports new strategies to enhance forage quality.</title>
        <authorList>
            <person name="Carballo J."/>
            <person name="Santos B.A.C.M."/>
            <person name="Zappacosta D."/>
            <person name="Garbus I."/>
            <person name="Selva J.P."/>
            <person name="Gallo C.A."/>
            <person name="Diaz A."/>
            <person name="Albertini E."/>
            <person name="Caccamo M."/>
            <person name="Echenique V."/>
        </authorList>
    </citation>
    <scope>NUCLEOTIDE SEQUENCE [LARGE SCALE GENOMIC DNA]</scope>
    <source>
        <strain evidence="2">cv. Victoria</strain>
        <tissue evidence="1">Leaf</tissue>
    </source>
</reference>
<dbReference type="Gramene" id="TVU49247">
    <property type="protein sequence ID" value="TVU49247"/>
    <property type="gene ID" value="EJB05_00547"/>
</dbReference>
<evidence type="ECO:0000313" key="1">
    <source>
        <dbReference type="EMBL" id="TVU49247.1"/>
    </source>
</evidence>
<comment type="caution">
    <text evidence="1">The sequence shown here is derived from an EMBL/GenBank/DDBJ whole genome shotgun (WGS) entry which is preliminary data.</text>
</comment>
<accession>A0A5J9WMY6</accession>
<dbReference type="Proteomes" id="UP000324897">
    <property type="component" value="Chromosome 6"/>
</dbReference>
<protein>
    <submittedName>
        <fullName evidence="1">Uncharacterized protein</fullName>
    </submittedName>
</protein>
<sequence>MLLATVLPCLRIGTEEEIKRKRKSGDLHMWMFRLVAAGEGVAMVLQSTNEDVMDTVTCKAISSENNTA</sequence>
<proteinExistence type="predicted"/>
<dbReference type="EMBL" id="RWGY01000002">
    <property type="protein sequence ID" value="TVU49247.1"/>
    <property type="molecule type" value="Genomic_DNA"/>
</dbReference>